<keyword evidence="2" id="KW-0238">DNA-binding</keyword>
<evidence type="ECO:0000313" key="5">
    <source>
        <dbReference type="EMBL" id="SKA29650.1"/>
    </source>
</evidence>
<protein>
    <submittedName>
        <fullName evidence="5">Transcriptional regulator, LacI family</fullName>
    </submittedName>
</protein>
<dbReference type="CDD" id="cd01392">
    <property type="entry name" value="HTH_LacI"/>
    <property type="match status" value="1"/>
</dbReference>
<dbReference type="InterPro" id="IPR025997">
    <property type="entry name" value="SBP_2_dom"/>
</dbReference>
<keyword evidence="6" id="KW-1185">Reference proteome</keyword>
<dbReference type="PROSITE" id="PS50932">
    <property type="entry name" value="HTH_LACI_2"/>
    <property type="match status" value="1"/>
</dbReference>
<dbReference type="STRING" id="1365950.SAMN05428963_11252"/>
<dbReference type="PANTHER" id="PTHR30146">
    <property type="entry name" value="LACI-RELATED TRANSCRIPTIONAL REPRESSOR"/>
    <property type="match status" value="1"/>
</dbReference>
<dbReference type="PANTHER" id="PTHR30146:SF152">
    <property type="entry name" value="TRANSCRIPTIONAL REGULATORY PROTEIN"/>
    <property type="match status" value="1"/>
</dbReference>
<evidence type="ECO:0000256" key="1">
    <source>
        <dbReference type="ARBA" id="ARBA00023015"/>
    </source>
</evidence>
<keyword evidence="1" id="KW-0805">Transcription regulation</keyword>
<evidence type="ECO:0000259" key="4">
    <source>
        <dbReference type="PROSITE" id="PS50932"/>
    </source>
</evidence>
<reference evidence="5 6" key="1">
    <citation type="submission" date="2017-02" db="EMBL/GenBank/DDBJ databases">
        <authorList>
            <person name="Peterson S.W."/>
        </authorList>
    </citation>
    <scope>NUCLEOTIDE SEQUENCE [LARGE SCALE GENOMIC DNA]</scope>
    <source>
        <strain evidence="5 6">USBA 369</strain>
    </source>
</reference>
<dbReference type="AlphaFoldDB" id="A0A1T4SN00"/>
<dbReference type="Pfam" id="PF00356">
    <property type="entry name" value="LacI"/>
    <property type="match status" value="1"/>
</dbReference>
<dbReference type="CDD" id="cd06307">
    <property type="entry name" value="PBP1_sugar_binding"/>
    <property type="match status" value="1"/>
</dbReference>
<dbReference type="PROSITE" id="PS00356">
    <property type="entry name" value="HTH_LACI_1"/>
    <property type="match status" value="1"/>
</dbReference>
<evidence type="ECO:0000256" key="3">
    <source>
        <dbReference type="ARBA" id="ARBA00023163"/>
    </source>
</evidence>
<dbReference type="OrthoDB" id="9805774at2"/>
<dbReference type="GO" id="GO:0000976">
    <property type="term" value="F:transcription cis-regulatory region binding"/>
    <property type="evidence" value="ECO:0007669"/>
    <property type="project" value="TreeGrafter"/>
</dbReference>
<keyword evidence="3" id="KW-0804">Transcription</keyword>
<dbReference type="Gene3D" id="3.40.50.2300">
    <property type="match status" value="2"/>
</dbReference>
<dbReference type="SUPFAM" id="SSF47413">
    <property type="entry name" value="lambda repressor-like DNA-binding domains"/>
    <property type="match status" value="1"/>
</dbReference>
<evidence type="ECO:0000256" key="2">
    <source>
        <dbReference type="ARBA" id="ARBA00023125"/>
    </source>
</evidence>
<dbReference type="PRINTS" id="PR00036">
    <property type="entry name" value="HTHLACI"/>
</dbReference>
<dbReference type="InterPro" id="IPR028082">
    <property type="entry name" value="Peripla_BP_I"/>
</dbReference>
<organism evidence="5 6">
    <name type="scientific">Consotaella salsifontis</name>
    <dbReference type="NCBI Taxonomy" id="1365950"/>
    <lineage>
        <taxon>Bacteria</taxon>
        <taxon>Pseudomonadati</taxon>
        <taxon>Pseudomonadota</taxon>
        <taxon>Alphaproteobacteria</taxon>
        <taxon>Hyphomicrobiales</taxon>
        <taxon>Aurantimonadaceae</taxon>
        <taxon>Consotaella</taxon>
    </lineage>
</organism>
<accession>A0A1T4SN00</accession>
<dbReference type="SMART" id="SM00354">
    <property type="entry name" value="HTH_LACI"/>
    <property type="match status" value="1"/>
</dbReference>
<sequence>MHPLRLAWSTDRTRRWWRLPSCGLKSGVEFDERTSNIDPAIASRGDVVKRVTVHDVAAEAGVSLATVDRVLNGRSGVTTATAARVKDAVERLNYRRDLFAASLATGREYRFQFVVPSGNANTFMGNLGRAVEEEAERLAEQRILVSVDHYVAFDEVSLAERLAAIDTERVRGVAVVAVDTPRVKEAVDALVLAGVKVVTIVSDVIPSLRSHTIAINNICAGRVAGTLIGRFLGGREGEVALVSGSMALRDHVERRIGFEQVLLRDFPHLQILSPSEGRDDSGVTRPLMRRMLHDHPRLIGLYSIGAGNRGIIDAMEESGRARDIVAVAHELTIHSRQALISGSFDAVIHQNVTAEVAAAVRVLKALCDGQADVVQPGIPIDIFFRDNLP</sequence>
<dbReference type="InterPro" id="IPR000843">
    <property type="entry name" value="HTH_LacI"/>
</dbReference>
<proteinExistence type="predicted"/>
<dbReference type="EMBL" id="FUXL01000012">
    <property type="protein sequence ID" value="SKA29650.1"/>
    <property type="molecule type" value="Genomic_DNA"/>
</dbReference>
<name>A0A1T4SN00_9HYPH</name>
<feature type="domain" description="HTH lacI-type" evidence="4">
    <location>
        <begin position="51"/>
        <end position="105"/>
    </location>
</feature>
<dbReference type="SUPFAM" id="SSF53822">
    <property type="entry name" value="Periplasmic binding protein-like I"/>
    <property type="match status" value="1"/>
</dbReference>
<evidence type="ECO:0000313" key="6">
    <source>
        <dbReference type="Proteomes" id="UP000190135"/>
    </source>
</evidence>
<dbReference type="InterPro" id="IPR010982">
    <property type="entry name" value="Lambda_DNA-bd_dom_sf"/>
</dbReference>
<dbReference type="GO" id="GO:0003700">
    <property type="term" value="F:DNA-binding transcription factor activity"/>
    <property type="evidence" value="ECO:0007669"/>
    <property type="project" value="TreeGrafter"/>
</dbReference>
<dbReference type="Pfam" id="PF13407">
    <property type="entry name" value="Peripla_BP_4"/>
    <property type="match status" value="1"/>
</dbReference>
<dbReference type="Proteomes" id="UP000190135">
    <property type="component" value="Unassembled WGS sequence"/>
</dbReference>
<dbReference type="Gene3D" id="1.10.260.40">
    <property type="entry name" value="lambda repressor-like DNA-binding domains"/>
    <property type="match status" value="1"/>
</dbReference>
<gene>
    <name evidence="5" type="ORF">SAMN05428963_11252</name>
</gene>